<comment type="caution">
    <text evidence="11">The sequence shown here is derived from an EMBL/GenBank/DDBJ whole genome shotgun (WGS) entry which is preliminary data.</text>
</comment>
<feature type="domain" description="Anthranilate synthase component I N-terminal" evidence="10">
    <location>
        <begin position="15"/>
        <end position="158"/>
    </location>
</feature>
<evidence type="ECO:0000256" key="1">
    <source>
        <dbReference type="ARBA" id="ARBA00001946"/>
    </source>
</evidence>
<dbReference type="InterPro" id="IPR006805">
    <property type="entry name" value="Anth_synth_I_N"/>
</dbReference>
<reference evidence="11" key="1">
    <citation type="submission" date="2023-05" db="EMBL/GenBank/DDBJ databases">
        <authorList>
            <person name="Zhang X."/>
        </authorList>
    </citation>
    <scope>NUCLEOTIDE SEQUENCE</scope>
    <source>
        <strain evidence="11">BD1B2-1</strain>
    </source>
</reference>
<keyword evidence="6" id="KW-0456">Lyase</keyword>
<sequence>MSFQVHTRYRQLLADTVTPVSIYLKLRDKFVNTILLESSDYHGNENSFSYICCQPVAKFEVAGNYILEQFPDGSSRSTEIQERTQVLTALEAFGKSFQKSEKDKFPFIHNGLFGYMSYPSVQYFEDIDLKDTHSIPDIIYQVFRYVIAINHFKDEMFVFEHEYKNTEGKLVYKEAEPQESNLNYLISLIQNLNYPSYQFKLQGAERSNLTDEEFLAILEKGRYHCKIGDVFQIVLSRRFEQQFQGDEFNVYRALRSVNPSPYLFYFDYGNFKIFGSSPETQISIKGDTAAIYPIAGTFRRTGNDQADAELAQKLYDDPKENAEHVMLVDLARNDLSRHSHDVTVETFKEIQYYSHVIHLVSKVTGEIEQQTNPLQLVADTFPAGTLSGAPKHKAMQLIDRYEPTSRSFYGGCIGFMDFNGDFNHAIMIRSFLSKDNTLYYQAGAGVVFKSQIESELQEVNNKIAALRRAVQLAGVNLNYDHD</sequence>
<dbReference type="PRINTS" id="PR00095">
    <property type="entry name" value="ANTSNTHASEI"/>
</dbReference>
<evidence type="ECO:0000256" key="6">
    <source>
        <dbReference type="ARBA" id="ARBA00023239"/>
    </source>
</evidence>
<comment type="catalytic activity">
    <reaction evidence="8">
        <text>chorismate + L-glutamine = anthranilate + pyruvate + L-glutamate + H(+)</text>
        <dbReference type="Rhea" id="RHEA:21732"/>
        <dbReference type="ChEBI" id="CHEBI:15361"/>
        <dbReference type="ChEBI" id="CHEBI:15378"/>
        <dbReference type="ChEBI" id="CHEBI:16567"/>
        <dbReference type="ChEBI" id="CHEBI:29748"/>
        <dbReference type="ChEBI" id="CHEBI:29985"/>
        <dbReference type="ChEBI" id="CHEBI:58359"/>
        <dbReference type="EC" id="4.1.3.27"/>
    </reaction>
</comment>
<dbReference type="InterPro" id="IPR019999">
    <property type="entry name" value="Anth_synth_I-like"/>
</dbReference>
<evidence type="ECO:0000256" key="5">
    <source>
        <dbReference type="ARBA" id="ARBA00022842"/>
    </source>
</evidence>
<protein>
    <recommendedName>
        <fullName evidence="3">Anthranilate synthase component 1</fullName>
    </recommendedName>
</protein>
<dbReference type="InterPro" id="IPR015890">
    <property type="entry name" value="Chorismate_C"/>
</dbReference>
<dbReference type="AlphaFoldDB" id="A0AAE3R3X3"/>
<dbReference type="GO" id="GO:0004049">
    <property type="term" value="F:anthranilate synthase activity"/>
    <property type="evidence" value="ECO:0007669"/>
    <property type="project" value="UniProtKB-EC"/>
</dbReference>
<dbReference type="EMBL" id="JASJOU010000007">
    <property type="protein sequence ID" value="MDJ1503279.1"/>
    <property type="molecule type" value="Genomic_DNA"/>
</dbReference>
<accession>A0AAE3R3X3</accession>
<evidence type="ECO:0000313" key="12">
    <source>
        <dbReference type="Proteomes" id="UP001232063"/>
    </source>
</evidence>
<keyword evidence="5" id="KW-0460">Magnesium</keyword>
<dbReference type="GO" id="GO:0046872">
    <property type="term" value="F:metal ion binding"/>
    <property type="evidence" value="ECO:0007669"/>
    <property type="project" value="UniProtKB-KW"/>
</dbReference>
<name>A0AAE3R3X3_9BACT</name>
<proteinExistence type="predicted"/>
<evidence type="ECO:0000256" key="4">
    <source>
        <dbReference type="ARBA" id="ARBA00022723"/>
    </source>
</evidence>
<keyword evidence="12" id="KW-1185">Reference proteome</keyword>
<evidence type="ECO:0000256" key="2">
    <source>
        <dbReference type="ARBA" id="ARBA00011575"/>
    </source>
</evidence>
<dbReference type="PANTHER" id="PTHR11236">
    <property type="entry name" value="AMINOBENZOATE/ANTHRANILATE SYNTHASE"/>
    <property type="match status" value="1"/>
</dbReference>
<gene>
    <name evidence="11" type="ORF">QNI22_21600</name>
</gene>
<comment type="cofactor">
    <cofactor evidence="1">
        <name>Mg(2+)</name>
        <dbReference type="ChEBI" id="CHEBI:18420"/>
    </cofactor>
</comment>
<dbReference type="RefSeq" id="WP_314513863.1">
    <property type="nucleotide sequence ID" value="NZ_JASJOU010000007.1"/>
</dbReference>
<evidence type="ECO:0000256" key="7">
    <source>
        <dbReference type="ARBA" id="ARBA00025634"/>
    </source>
</evidence>
<evidence type="ECO:0000313" key="11">
    <source>
        <dbReference type="EMBL" id="MDJ1503279.1"/>
    </source>
</evidence>
<comment type="function">
    <text evidence="7">Part of a heterotetrameric complex that catalyzes the two-step biosynthesis of anthranilate, an intermediate in the biosynthesis of L-tryptophan. In the first step, the glutamine-binding beta subunit (TrpG) of anthranilate synthase (AS) provides the glutamine amidotransferase activity which generates ammonia as a substrate that, along with chorismate, is used in the second step, catalyzed by the large alpha subunit of AS (TrpE) to produce anthranilate. In the absence of TrpG, TrpE can synthesize anthranilate directly from chorismate and high concentrations of ammonia.</text>
</comment>
<evidence type="ECO:0000256" key="3">
    <source>
        <dbReference type="ARBA" id="ARBA00020653"/>
    </source>
</evidence>
<organism evidence="11 12">
    <name type="scientific">Xanthocytophaga agilis</name>
    <dbReference type="NCBI Taxonomy" id="3048010"/>
    <lineage>
        <taxon>Bacteria</taxon>
        <taxon>Pseudomonadati</taxon>
        <taxon>Bacteroidota</taxon>
        <taxon>Cytophagia</taxon>
        <taxon>Cytophagales</taxon>
        <taxon>Rhodocytophagaceae</taxon>
        <taxon>Xanthocytophaga</taxon>
    </lineage>
</organism>
<keyword evidence="4" id="KW-0479">Metal-binding</keyword>
<evidence type="ECO:0000259" key="9">
    <source>
        <dbReference type="Pfam" id="PF00425"/>
    </source>
</evidence>
<dbReference type="PANTHER" id="PTHR11236:SF48">
    <property type="entry name" value="ISOCHORISMATE SYNTHASE MENF"/>
    <property type="match status" value="1"/>
</dbReference>
<dbReference type="Gene3D" id="3.60.120.10">
    <property type="entry name" value="Anthranilate synthase"/>
    <property type="match status" value="1"/>
</dbReference>
<comment type="subunit">
    <text evidence="2">Heterotetramer consisting of two non-identical subunits: a beta subunit (TrpG) and a large alpha subunit (TrpE).</text>
</comment>
<dbReference type="SUPFAM" id="SSF56322">
    <property type="entry name" value="ADC synthase"/>
    <property type="match status" value="1"/>
</dbReference>
<feature type="domain" description="Chorismate-utilising enzyme C-terminal" evidence="9">
    <location>
        <begin position="211"/>
        <end position="462"/>
    </location>
</feature>
<dbReference type="Pfam" id="PF04715">
    <property type="entry name" value="Anth_synt_I_N"/>
    <property type="match status" value="1"/>
</dbReference>
<dbReference type="Proteomes" id="UP001232063">
    <property type="component" value="Unassembled WGS sequence"/>
</dbReference>
<evidence type="ECO:0000259" key="10">
    <source>
        <dbReference type="Pfam" id="PF04715"/>
    </source>
</evidence>
<evidence type="ECO:0000256" key="8">
    <source>
        <dbReference type="ARBA" id="ARBA00047683"/>
    </source>
</evidence>
<dbReference type="GO" id="GO:0000162">
    <property type="term" value="P:L-tryptophan biosynthetic process"/>
    <property type="evidence" value="ECO:0007669"/>
    <property type="project" value="TreeGrafter"/>
</dbReference>
<dbReference type="Pfam" id="PF00425">
    <property type="entry name" value="Chorismate_bind"/>
    <property type="match status" value="1"/>
</dbReference>
<dbReference type="InterPro" id="IPR005801">
    <property type="entry name" value="ADC_synthase"/>
</dbReference>